<organism evidence="2">
    <name type="scientific">Apis cerana</name>
    <name type="common">Indian honeybee</name>
    <dbReference type="NCBI Taxonomy" id="7461"/>
    <lineage>
        <taxon>Eukaryota</taxon>
        <taxon>Metazoa</taxon>
        <taxon>Ecdysozoa</taxon>
        <taxon>Arthropoda</taxon>
        <taxon>Hexapoda</taxon>
        <taxon>Insecta</taxon>
        <taxon>Pterygota</taxon>
        <taxon>Neoptera</taxon>
        <taxon>Endopterygota</taxon>
        <taxon>Hymenoptera</taxon>
        <taxon>Apocrita</taxon>
        <taxon>Aculeata</taxon>
        <taxon>Apoidea</taxon>
        <taxon>Anthophila</taxon>
        <taxon>Apidae</taxon>
        <taxon>Apis</taxon>
    </lineage>
</organism>
<dbReference type="Pfam" id="PF18110">
    <property type="entry name" value="BRCC36_C"/>
    <property type="match status" value="1"/>
</dbReference>
<evidence type="ECO:0000313" key="2">
    <source>
        <dbReference type="EMBL" id="AEY60061.1"/>
    </source>
</evidence>
<gene>
    <name evidence="2" type="ORF">ACCB07035</name>
</gene>
<accession>V9IHV7</accession>
<evidence type="ECO:0000259" key="1">
    <source>
        <dbReference type="Pfam" id="PF18110"/>
    </source>
</evidence>
<protein>
    <submittedName>
        <fullName evidence="2">BRCA1/BRCA2-containing complex subunit 3</fullName>
    </submittedName>
</protein>
<proteinExistence type="evidence at transcript level"/>
<feature type="domain" description="BRCC36 C-terminal helical" evidence="1">
    <location>
        <begin position="2"/>
        <end position="46"/>
    </location>
</feature>
<name>V9IHV7_APICE</name>
<dbReference type="InterPro" id="IPR040749">
    <property type="entry name" value="BRCC36_C"/>
</dbReference>
<sequence>MVQEEEEMAETYKDQQDILASIHNNAVRTRTLVHITDIITKPLVLMF</sequence>
<dbReference type="AlphaFoldDB" id="V9IHV7"/>
<dbReference type="EMBL" id="JR045814">
    <property type="protein sequence ID" value="AEY60061.1"/>
    <property type="molecule type" value="mRNA"/>
</dbReference>
<reference evidence="2" key="1">
    <citation type="submission" date="2011-11" db="EMBL/GenBank/DDBJ databases">
        <title>Decoding the brain transcriptome of the Eastern honeybee (Apis cerana) based on pyrosequencing.</title>
        <authorList>
            <person name="Sun L."/>
            <person name="Zheng H."/>
            <person name="Wang Y."/>
            <person name="Xie X."/>
            <person name="Zhu Y."/>
            <person name="Gu W."/>
            <person name="Wang S."/>
        </authorList>
    </citation>
    <scope>NUCLEOTIDE SEQUENCE</scope>
    <source>
        <tissue evidence="2">Brain</tissue>
    </source>
</reference>